<dbReference type="PROSITE" id="PS50887">
    <property type="entry name" value="GGDEF"/>
    <property type="match status" value="1"/>
</dbReference>
<dbReference type="EMBL" id="FORR01000027">
    <property type="protein sequence ID" value="SFJ85610.1"/>
    <property type="molecule type" value="Genomic_DNA"/>
</dbReference>
<reference evidence="4 5" key="1">
    <citation type="submission" date="2016-10" db="EMBL/GenBank/DDBJ databases">
        <authorList>
            <person name="de Groot N.N."/>
        </authorList>
    </citation>
    <scope>NUCLEOTIDE SEQUENCE [LARGE SCALE GENOMIC DNA]</scope>
    <source>
        <strain evidence="4 5">DSM 44778</strain>
    </source>
</reference>
<evidence type="ECO:0000256" key="1">
    <source>
        <dbReference type="ARBA" id="ARBA00022741"/>
    </source>
</evidence>
<evidence type="ECO:0000313" key="5">
    <source>
        <dbReference type="Proteomes" id="UP000199545"/>
    </source>
</evidence>
<dbReference type="RefSeq" id="WP_175482542.1">
    <property type="nucleotide sequence ID" value="NZ_FORR01000027.1"/>
</dbReference>
<dbReference type="InterPro" id="IPR024615">
    <property type="entry name" value="CRISPR-assoc_Cmr2_N"/>
</dbReference>
<dbReference type="InterPro" id="IPR000160">
    <property type="entry name" value="GGDEF_dom"/>
</dbReference>
<evidence type="ECO:0000256" key="2">
    <source>
        <dbReference type="ARBA" id="ARBA00023118"/>
    </source>
</evidence>
<evidence type="ECO:0000259" key="3">
    <source>
        <dbReference type="PROSITE" id="PS50887"/>
    </source>
</evidence>
<accession>A0A1I3URM1</accession>
<dbReference type="InterPro" id="IPR043128">
    <property type="entry name" value="Rev_trsase/Diguanyl_cyclase"/>
</dbReference>
<name>A0A1I3URM1_9BACL</name>
<dbReference type="AlphaFoldDB" id="A0A1I3URM1"/>
<organism evidence="4 5">
    <name type="scientific">Thermoflavimicrobium dichotomicum</name>
    <dbReference type="NCBI Taxonomy" id="46223"/>
    <lineage>
        <taxon>Bacteria</taxon>
        <taxon>Bacillati</taxon>
        <taxon>Bacillota</taxon>
        <taxon>Bacilli</taxon>
        <taxon>Bacillales</taxon>
        <taxon>Thermoactinomycetaceae</taxon>
        <taxon>Thermoflavimicrobium</taxon>
    </lineage>
</organism>
<dbReference type="GO" id="GO:0051607">
    <property type="term" value="P:defense response to virus"/>
    <property type="evidence" value="ECO:0007669"/>
    <property type="project" value="UniProtKB-KW"/>
</dbReference>
<keyword evidence="2" id="KW-0051">Antiviral defense</keyword>
<proteinExistence type="predicted"/>
<dbReference type="GO" id="GO:0000166">
    <property type="term" value="F:nucleotide binding"/>
    <property type="evidence" value="ECO:0007669"/>
    <property type="project" value="UniProtKB-KW"/>
</dbReference>
<feature type="domain" description="GGDEF" evidence="3">
    <location>
        <begin position="362"/>
        <end position="494"/>
    </location>
</feature>
<dbReference type="Gene3D" id="3.30.70.270">
    <property type="match status" value="1"/>
</dbReference>
<dbReference type="Gene3D" id="3.30.70.2220">
    <property type="entry name" value="CRISPR-Cas system, Cmr2 subunit, D1 domain, cysteine cluster"/>
    <property type="match status" value="1"/>
</dbReference>
<keyword evidence="5" id="KW-1185">Reference proteome</keyword>
<dbReference type="Proteomes" id="UP000199545">
    <property type="component" value="Unassembled WGS sequence"/>
</dbReference>
<dbReference type="STRING" id="46223.SAMN05421852_12720"/>
<dbReference type="Pfam" id="PF12469">
    <property type="entry name" value="Cmr2_N"/>
    <property type="match status" value="1"/>
</dbReference>
<dbReference type="InterPro" id="IPR054767">
    <property type="entry name" value="Cas10-Cmr2_palm2"/>
</dbReference>
<dbReference type="InterPro" id="IPR038242">
    <property type="entry name" value="Cmr2_N"/>
</dbReference>
<sequence length="652" mass="74366">MSERILHFTIGPVQSFIAQSRRTRDLLASSFLLSYLSGVAMHRVIQAGGTLLFPSFEIHQNGIQDDLLAAIQQAEKQAFSDWTGPWIGTLPNRFKARIPYDFHPSACVEAVQNAWQRIAKAVQTHITRELKQAEIGDTLWNRAETQMIWERQISHLWEITWAIGEEHDLLDRRKNWRTHLMPMEIGEKCSIISHYQELSGSPGKSEEQQAFWRAIHECMSEIDPDEKLSAIAMIKRLFPHVTKQAIGWRIPPAAIHIPSTLYLAALPWREKAWQQCPELVQAYGKKAGQYGLEQQDVKVHFPQLFDSLTEDSILFFKLPGEFTLSHTVENTISKHPRLSDRQKKELCHLYQQMIEKVGEPEPYYALLILDGDQLGALLRQIDAGKISRAITHFSRQMNEAVRKFKGVPIYAGGDDVMAMFPMTTALDAARHLRERYITSFAEIRREGVPATCSVAIVYAHCSTHLQEVLQYGRELLEQHAKEQSGRDSLAMGIWKRTGSEVIWTAPWEGANGQPSAVDVLTQLIQGDTKPEGTEELAITEILTNTYLKKIQTHFAHLPHFPYSSLDQGTDTPLNHKKLLETLITSDLYRLFQKQIDQNPAKKRNIQQAVRALLQVSFRSWREDGAIHLAEGEFQSSAAQFIHFLRQKGENDS</sequence>
<evidence type="ECO:0000313" key="4">
    <source>
        <dbReference type="EMBL" id="SFJ85610.1"/>
    </source>
</evidence>
<gene>
    <name evidence="4" type="ORF">SAMN05421852_12720</name>
</gene>
<protein>
    <submittedName>
        <fullName evidence="4">CRISPR-associated protein Cmr2</fullName>
    </submittedName>
</protein>
<dbReference type="InterPro" id="IPR013407">
    <property type="entry name" value="CRISPR-assoc_prot_Cmr2"/>
</dbReference>
<dbReference type="NCBIfam" id="TIGR02577">
    <property type="entry name" value="cas_TM1794_Cmr2"/>
    <property type="match status" value="1"/>
</dbReference>
<dbReference type="Pfam" id="PF22335">
    <property type="entry name" value="Cas10-Cmr2_palm2"/>
    <property type="match status" value="1"/>
</dbReference>
<keyword evidence="1" id="KW-0547">Nucleotide-binding</keyword>